<accession>A0A1L9RPN9</accession>
<keyword evidence="1" id="KW-0472">Membrane</keyword>
<protein>
    <submittedName>
        <fullName evidence="2">Uncharacterized protein</fullName>
    </submittedName>
</protein>
<feature type="transmembrane region" description="Helical" evidence="1">
    <location>
        <begin position="69"/>
        <end position="87"/>
    </location>
</feature>
<dbReference type="VEuPathDB" id="FungiDB:ASPWEDRAFT_434472"/>
<dbReference type="EMBL" id="KV878211">
    <property type="protein sequence ID" value="OJJ36899.1"/>
    <property type="molecule type" value="Genomic_DNA"/>
</dbReference>
<gene>
    <name evidence="2" type="ORF">ASPWEDRAFT_434472</name>
</gene>
<feature type="transmembrane region" description="Helical" evidence="1">
    <location>
        <begin position="93"/>
        <end position="117"/>
    </location>
</feature>
<keyword evidence="3" id="KW-1185">Reference proteome</keyword>
<feature type="transmembrane region" description="Helical" evidence="1">
    <location>
        <begin position="39"/>
        <end position="62"/>
    </location>
</feature>
<dbReference type="RefSeq" id="XP_040690575.1">
    <property type="nucleotide sequence ID" value="XM_040836029.1"/>
</dbReference>
<dbReference type="GeneID" id="63751877"/>
<sequence length="183" mass="20715">MTTRQPSAALRGAMVVDGGLIFFSFCFLIFLIYDTPFVFSFLLLFLLSCFCVLSFVLSFIVACSSWGHSHLFVIFCHFIMTLAVRGMEKCSCHVFLFCLSCSASFPFMSVFFSIVSVSSFRRTVLAFGVWAFCFFCPVVRALCTALKQDLHLYVVLETSSQKVKQSKSIQSLLSCQQRIQRIL</sequence>
<evidence type="ECO:0000256" key="1">
    <source>
        <dbReference type="SAM" id="Phobius"/>
    </source>
</evidence>
<organism evidence="2 3">
    <name type="scientific">Aspergillus wentii DTO 134E9</name>
    <dbReference type="NCBI Taxonomy" id="1073089"/>
    <lineage>
        <taxon>Eukaryota</taxon>
        <taxon>Fungi</taxon>
        <taxon>Dikarya</taxon>
        <taxon>Ascomycota</taxon>
        <taxon>Pezizomycotina</taxon>
        <taxon>Eurotiomycetes</taxon>
        <taxon>Eurotiomycetidae</taxon>
        <taxon>Eurotiales</taxon>
        <taxon>Aspergillaceae</taxon>
        <taxon>Aspergillus</taxon>
        <taxon>Aspergillus subgen. Cremei</taxon>
    </lineage>
</organism>
<feature type="transmembrane region" description="Helical" evidence="1">
    <location>
        <begin position="124"/>
        <end position="142"/>
    </location>
</feature>
<feature type="transmembrane region" description="Helical" evidence="1">
    <location>
        <begin position="12"/>
        <end position="33"/>
    </location>
</feature>
<keyword evidence="1" id="KW-0812">Transmembrane</keyword>
<dbReference type="AlphaFoldDB" id="A0A1L9RPN9"/>
<keyword evidence="1" id="KW-1133">Transmembrane helix</keyword>
<dbReference type="Proteomes" id="UP000184383">
    <property type="component" value="Unassembled WGS sequence"/>
</dbReference>
<evidence type="ECO:0000313" key="3">
    <source>
        <dbReference type="Proteomes" id="UP000184383"/>
    </source>
</evidence>
<name>A0A1L9RPN9_ASPWE</name>
<evidence type="ECO:0000313" key="2">
    <source>
        <dbReference type="EMBL" id="OJJ36899.1"/>
    </source>
</evidence>
<proteinExistence type="predicted"/>
<reference evidence="3" key="1">
    <citation type="journal article" date="2017" name="Genome Biol.">
        <title>Comparative genomics reveals high biological diversity and specific adaptations in the industrially and medically important fungal genus Aspergillus.</title>
        <authorList>
            <person name="de Vries R.P."/>
            <person name="Riley R."/>
            <person name="Wiebenga A."/>
            <person name="Aguilar-Osorio G."/>
            <person name="Amillis S."/>
            <person name="Uchima C.A."/>
            <person name="Anderluh G."/>
            <person name="Asadollahi M."/>
            <person name="Askin M."/>
            <person name="Barry K."/>
            <person name="Battaglia E."/>
            <person name="Bayram O."/>
            <person name="Benocci T."/>
            <person name="Braus-Stromeyer S.A."/>
            <person name="Caldana C."/>
            <person name="Canovas D."/>
            <person name="Cerqueira G.C."/>
            <person name="Chen F."/>
            <person name="Chen W."/>
            <person name="Choi C."/>
            <person name="Clum A."/>
            <person name="Dos Santos R.A."/>
            <person name="Damasio A.R."/>
            <person name="Diallinas G."/>
            <person name="Emri T."/>
            <person name="Fekete E."/>
            <person name="Flipphi M."/>
            <person name="Freyberg S."/>
            <person name="Gallo A."/>
            <person name="Gournas C."/>
            <person name="Habgood R."/>
            <person name="Hainaut M."/>
            <person name="Harispe M.L."/>
            <person name="Henrissat B."/>
            <person name="Hilden K.S."/>
            <person name="Hope R."/>
            <person name="Hossain A."/>
            <person name="Karabika E."/>
            <person name="Karaffa L."/>
            <person name="Karanyi Z."/>
            <person name="Krasevec N."/>
            <person name="Kuo A."/>
            <person name="Kusch H."/>
            <person name="LaButti K."/>
            <person name="Lagendijk E.L."/>
            <person name="Lapidus A."/>
            <person name="Levasseur A."/>
            <person name="Lindquist E."/>
            <person name="Lipzen A."/>
            <person name="Logrieco A.F."/>
            <person name="MacCabe A."/>
            <person name="Maekelae M.R."/>
            <person name="Malavazi I."/>
            <person name="Melin P."/>
            <person name="Meyer V."/>
            <person name="Mielnichuk N."/>
            <person name="Miskei M."/>
            <person name="Molnar A.P."/>
            <person name="Mule G."/>
            <person name="Ngan C.Y."/>
            <person name="Orejas M."/>
            <person name="Orosz E."/>
            <person name="Ouedraogo J.P."/>
            <person name="Overkamp K.M."/>
            <person name="Park H.-S."/>
            <person name="Perrone G."/>
            <person name="Piumi F."/>
            <person name="Punt P.J."/>
            <person name="Ram A.F."/>
            <person name="Ramon A."/>
            <person name="Rauscher S."/>
            <person name="Record E."/>
            <person name="Riano-Pachon D.M."/>
            <person name="Robert V."/>
            <person name="Roehrig J."/>
            <person name="Ruller R."/>
            <person name="Salamov A."/>
            <person name="Salih N.S."/>
            <person name="Samson R.A."/>
            <person name="Sandor E."/>
            <person name="Sanguinetti M."/>
            <person name="Schuetze T."/>
            <person name="Sepcic K."/>
            <person name="Shelest E."/>
            <person name="Sherlock G."/>
            <person name="Sophianopoulou V."/>
            <person name="Squina F.M."/>
            <person name="Sun H."/>
            <person name="Susca A."/>
            <person name="Todd R.B."/>
            <person name="Tsang A."/>
            <person name="Unkles S.E."/>
            <person name="van de Wiele N."/>
            <person name="van Rossen-Uffink D."/>
            <person name="Oliveira J.V."/>
            <person name="Vesth T.C."/>
            <person name="Visser J."/>
            <person name="Yu J.-H."/>
            <person name="Zhou M."/>
            <person name="Andersen M.R."/>
            <person name="Archer D.B."/>
            <person name="Baker S.E."/>
            <person name="Benoit I."/>
            <person name="Brakhage A.A."/>
            <person name="Braus G.H."/>
            <person name="Fischer R."/>
            <person name="Frisvad J.C."/>
            <person name="Goldman G.H."/>
            <person name="Houbraken J."/>
            <person name="Oakley B."/>
            <person name="Pocsi I."/>
            <person name="Scazzocchio C."/>
            <person name="Seiboth B."/>
            <person name="vanKuyk P.A."/>
            <person name="Wortman J."/>
            <person name="Dyer P.S."/>
            <person name="Grigoriev I.V."/>
        </authorList>
    </citation>
    <scope>NUCLEOTIDE SEQUENCE [LARGE SCALE GENOMIC DNA]</scope>
    <source>
        <strain evidence="3">DTO 134E9</strain>
    </source>
</reference>